<dbReference type="RefSeq" id="WP_108673992.1">
    <property type="nucleotide sequence ID" value="NZ_CP025628.1"/>
</dbReference>
<evidence type="ECO:0000313" key="4">
    <source>
        <dbReference type="Proteomes" id="UP000266796"/>
    </source>
</evidence>
<evidence type="ECO:0000256" key="1">
    <source>
        <dbReference type="ARBA" id="ARBA00005698"/>
    </source>
</evidence>
<organism evidence="3 4">
    <name type="scientific">Candidatus Kinetoplastidibacterium kentomonadis</name>
    <dbReference type="NCBI Taxonomy" id="1576550"/>
    <lineage>
        <taxon>Bacteria</taxon>
        <taxon>Pseudomonadati</taxon>
        <taxon>Pseudomonadota</taxon>
        <taxon>Betaproteobacteria</taxon>
        <taxon>Candidatus Kinetoplastidibacterium</taxon>
    </lineage>
</organism>
<comment type="subcellular location">
    <subcellularLocation>
        <location evidence="2">Cell membrane</location>
        <topology evidence="2">Multi-pass membrane protein</topology>
    </subcellularLocation>
</comment>
<accession>A0A3Q8ERR7</accession>
<dbReference type="GO" id="GO:0048038">
    <property type="term" value="F:quinone binding"/>
    <property type="evidence" value="ECO:0007669"/>
    <property type="project" value="UniProtKB-UniRule"/>
</dbReference>
<keyword evidence="2" id="KW-0874">Quinone</keyword>
<dbReference type="GO" id="GO:0016491">
    <property type="term" value="F:oxidoreductase activity"/>
    <property type="evidence" value="ECO:0007669"/>
    <property type="project" value="UniProtKB-KW"/>
</dbReference>
<sequence length="204" mass="23225">MNINNILFYIVSFFLLFSSCIVITSKQLIISLLFLILVFINTSILWMTLGAEFLSLLLIVVYVGAVLVLFLFAIMLINNKVKNCGNKSTLFFQSYKFYIIILAVIIFLEMITILSSFIFIKNDIYLIQSVNNTLEIGKLMYSKYVLAIELGAIILFVGMIAVISLTIQKNKKCNVKYNDIDVAINTNAKDRLTIVKDINFNKID</sequence>
<dbReference type="InterPro" id="IPR001457">
    <property type="entry name" value="NADH_UbQ/plastoQ_OxRdtase_su6"/>
</dbReference>
<dbReference type="GO" id="GO:0005886">
    <property type="term" value="C:plasma membrane"/>
    <property type="evidence" value="ECO:0007669"/>
    <property type="project" value="UniProtKB-SubCell"/>
</dbReference>
<feature type="transmembrane region" description="Helical" evidence="2">
    <location>
        <begin position="97"/>
        <end position="120"/>
    </location>
</feature>
<keyword evidence="2" id="KW-0520">NAD</keyword>
<keyword evidence="4" id="KW-1185">Reference proteome</keyword>
<dbReference type="EMBL" id="CP025628">
    <property type="protein sequence ID" value="AWD32587.1"/>
    <property type="molecule type" value="Genomic_DNA"/>
</dbReference>
<feature type="transmembrane region" description="Helical" evidence="2">
    <location>
        <begin position="53"/>
        <end position="77"/>
    </location>
</feature>
<comment type="similarity">
    <text evidence="1 2">Belongs to the complex I subunit 6 family.</text>
</comment>
<dbReference type="EC" id="7.1.1.-" evidence="2"/>
<dbReference type="Proteomes" id="UP000266796">
    <property type="component" value="Chromosome"/>
</dbReference>
<evidence type="ECO:0000313" key="3">
    <source>
        <dbReference type="EMBL" id="AWD32587.1"/>
    </source>
</evidence>
<name>A0A3Q8ERR7_9PROT</name>
<feature type="transmembrane region" description="Helical" evidence="2">
    <location>
        <begin position="28"/>
        <end position="47"/>
    </location>
</feature>
<dbReference type="InterPro" id="IPR042106">
    <property type="entry name" value="Nuo/plastoQ_OxRdtase_6_NuoJ"/>
</dbReference>
<dbReference type="KEGG" id="kso:CKSOR_00475"/>
<dbReference type="GO" id="GO:0008137">
    <property type="term" value="F:NADH dehydrogenase (ubiquinone) activity"/>
    <property type="evidence" value="ECO:0007669"/>
    <property type="project" value="UniProtKB-UniRule"/>
</dbReference>
<keyword evidence="3" id="KW-0560">Oxidoreductase</keyword>
<reference evidence="3 4" key="1">
    <citation type="journal article" date="2018" name="Parasitology">
        <title>The reduced genome of Candidatus Kinetoplastibacterium sorsogonicusi, the endosymbiont of Kentomonas sorsogonicus (Trypanosomatidae): loss of the haem-synthesis pathway.</title>
        <authorList>
            <person name="Silva F.M."/>
            <person name="Kostygov A.Y."/>
            <person name="Spodareva V.V."/>
            <person name="Butenko A."/>
            <person name="Tossou R."/>
            <person name="Lukes J."/>
            <person name="Yurchenko V."/>
            <person name="Alves J.M.P."/>
        </authorList>
    </citation>
    <scope>NUCLEOTIDE SEQUENCE [LARGE SCALE GENOMIC DNA]</scope>
    <source>
        <strain evidence="3 4">MF-08</strain>
    </source>
</reference>
<dbReference type="AlphaFoldDB" id="A0A3Q8ERR7"/>
<feature type="transmembrane region" description="Helical" evidence="2">
    <location>
        <begin position="144"/>
        <end position="167"/>
    </location>
</feature>
<dbReference type="PANTHER" id="PTHR33269">
    <property type="entry name" value="NADH-UBIQUINONE OXIDOREDUCTASE CHAIN 6"/>
    <property type="match status" value="1"/>
</dbReference>
<dbReference type="PANTHER" id="PTHR33269:SF17">
    <property type="entry name" value="NADH-UBIQUINONE OXIDOREDUCTASE CHAIN 6"/>
    <property type="match status" value="1"/>
</dbReference>
<keyword evidence="2" id="KW-1003">Cell membrane</keyword>
<dbReference type="Gene3D" id="1.20.120.1200">
    <property type="entry name" value="NADH-ubiquinone/plastoquinone oxidoreductase chain 6, subunit NuoJ"/>
    <property type="match status" value="1"/>
</dbReference>
<dbReference type="OrthoDB" id="5295927at2"/>
<comment type="catalytic activity">
    <reaction evidence="2">
        <text>a quinone + NADH + 5 H(+)(in) = a quinol + NAD(+) + 4 H(+)(out)</text>
        <dbReference type="Rhea" id="RHEA:57888"/>
        <dbReference type="ChEBI" id="CHEBI:15378"/>
        <dbReference type="ChEBI" id="CHEBI:24646"/>
        <dbReference type="ChEBI" id="CHEBI:57540"/>
        <dbReference type="ChEBI" id="CHEBI:57945"/>
        <dbReference type="ChEBI" id="CHEBI:132124"/>
    </reaction>
</comment>
<keyword evidence="2" id="KW-1133">Transmembrane helix</keyword>
<keyword evidence="2" id="KW-0812">Transmembrane</keyword>
<protein>
    <recommendedName>
        <fullName evidence="2">NADH-quinone oxidoreductase subunit J</fullName>
        <ecNumber evidence="2">7.1.1.-</ecNumber>
    </recommendedName>
</protein>
<dbReference type="Pfam" id="PF00499">
    <property type="entry name" value="Oxidored_q3"/>
    <property type="match status" value="1"/>
</dbReference>
<feature type="transmembrane region" description="Helical" evidence="2">
    <location>
        <begin position="6"/>
        <end position="23"/>
    </location>
</feature>
<proteinExistence type="inferred from homology"/>
<evidence type="ECO:0000256" key="2">
    <source>
        <dbReference type="RuleBase" id="RU004429"/>
    </source>
</evidence>
<comment type="function">
    <text evidence="2">NDH-1 shuttles electrons from NADH, via FMN and iron-sulfur (Fe-S) centers, to quinones in the respiratory chain. Couples the redox reaction to proton translocation (for every two electrons transferred, four hydrogen ions are translocated across the cytoplasmic membrane), and thus conserves the redox energy in a proton gradient.</text>
</comment>
<keyword evidence="2" id="KW-0472">Membrane</keyword>
<gene>
    <name evidence="3" type="primary">nuoJ</name>
    <name evidence="3" type="ORF">CKSOR_00475</name>
</gene>